<dbReference type="WBParaSite" id="jg22792">
    <property type="protein sequence ID" value="jg22792"/>
    <property type="gene ID" value="jg22792"/>
</dbReference>
<feature type="transmembrane region" description="Helical" evidence="7">
    <location>
        <begin position="65"/>
        <end position="85"/>
    </location>
</feature>
<keyword evidence="4" id="KW-1015">Disulfide bond</keyword>
<dbReference type="InterPro" id="IPR036508">
    <property type="entry name" value="Chitin-bd_dom_sf"/>
</dbReference>
<keyword evidence="9" id="KW-1185">Reference proteome</keyword>
<feature type="domain" description="Chitin-binding type-2" evidence="8">
    <location>
        <begin position="161"/>
        <end position="215"/>
    </location>
</feature>
<dbReference type="PANTHER" id="PTHR23301">
    <property type="entry name" value="CHITIN BINDING PERITROPHIN-A"/>
    <property type="match status" value="1"/>
</dbReference>
<evidence type="ECO:0000313" key="9">
    <source>
        <dbReference type="Proteomes" id="UP000887574"/>
    </source>
</evidence>
<evidence type="ECO:0000259" key="8">
    <source>
        <dbReference type="PROSITE" id="PS50940"/>
    </source>
</evidence>
<dbReference type="PROSITE" id="PS50940">
    <property type="entry name" value="CHIT_BIND_II"/>
    <property type="match status" value="2"/>
</dbReference>
<evidence type="ECO:0000256" key="7">
    <source>
        <dbReference type="SAM" id="Phobius"/>
    </source>
</evidence>
<reference evidence="10" key="1">
    <citation type="submission" date="2022-11" db="UniProtKB">
        <authorList>
            <consortium name="WormBaseParasite"/>
        </authorList>
    </citation>
    <scope>IDENTIFICATION</scope>
</reference>
<feature type="compositionally biased region" description="Low complexity" evidence="6">
    <location>
        <begin position="269"/>
        <end position="288"/>
    </location>
</feature>
<proteinExistence type="predicted"/>
<feature type="domain" description="Chitin-binding type-2" evidence="8">
    <location>
        <begin position="93"/>
        <end position="149"/>
    </location>
</feature>
<protein>
    <submittedName>
        <fullName evidence="10">Chitin-binding type-2 domain-containing protein</fullName>
    </submittedName>
</protein>
<sequence length="415" mass="45534">MHEQRQHDQKKYQQHADFINQNFVNTNKHIKHRQQTPDGVDRPASRNLLHHKKSLVKRMVKWREALLWALLLLVILSIANAAAAGSDPQFRRRINCEKLKDGNYVFGCSRFYSMCTNGIEYPMHCFDNLVINPANNQCDAPKDVSICQKSGDTKLYRSKDPFTCTGRVDGNYEAQICSAFYYQCLGGQQFERPCPQGLAYSPKQNVCDFIDKCKQEAAGRQNSVNLEIVDPNKGNADPNAANANANLNRRSSNNYKIGAARRSAASNGYSSSPQGPAYQQQQPAVSSPAPQPIESSVVDDGFIVDETGENSSGQEAPVQPSSYAPAPQQAAPQPTPPAAPSNGYWGSGTQPAQGYASPPSPRPQCLTCSNANGFQYSCPATLFYNVDNNQCDHKHNVVACGGQAQPQQPPLLLPV</sequence>
<keyword evidence="5" id="KW-0325">Glycoprotein</keyword>
<evidence type="ECO:0000256" key="3">
    <source>
        <dbReference type="ARBA" id="ARBA00022737"/>
    </source>
</evidence>
<dbReference type="Pfam" id="PF01607">
    <property type="entry name" value="CBM_14"/>
    <property type="match status" value="3"/>
</dbReference>
<organism evidence="9 10">
    <name type="scientific">Ditylenchus dipsaci</name>
    <dbReference type="NCBI Taxonomy" id="166011"/>
    <lineage>
        <taxon>Eukaryota</taxon>
        <taxon>Metazoa</taxon>
        <taxon>Ecdysozoa</taxon>
        <taxon>Nematoda</taxon>
        <taxon>Chromadorea</taxon>
        <taxon>Rhabditida</taxon>
        <taxon>Tylenchina</taxon>
        <taxon>Tylenchomorpha</taxon>
        <taxon>Sphaerularioidea</taxon>
        <taxon>Anguinidae</taxon>
        <taxon>Anguininae</taxon>
        <taxon>Ditylenchus</taxon>
    </lineage>
</organism>
<evidence type="ECO:0000256" key="2">
    <source>
        <dbReference type="ARBA" id="ARBA00022729"/>
    </source>
</evidence>
<keyword evidence="7" id="KW-1133">Transmembrane helix</keyword>
<dbReference type="Gene3D" id="2.170.140.10">
    <property type="entry name" value="Chitin binding domain"/>
    <property type="match status" value="3"/>
</dbReference>
<dbReference type="InterPro" id="IPR051940">
    <property type="entry name" value="Chitin_bind-dev_reg"/>
</dbReference>
<feature type="region of interest" description="Disordered" evidence="6">
    <location>
        <begin position="230"/>
        <end position="362"/>
    </location>
</feature>
<feature type="compositionally biased region" description="Low complexity" evidence="6">
    <location>
        <begin position="231"/>
        <end position="254"/>
    </location>
</feature>
<dbReference type="GO" id="GO:0005576">
    <property type="term" value="C:extracellular region"/>
    <property type="evidence" value="ECO:0007669"/>
    <property type="project" value="InterPro"/>
</dbReference>
<evidence type="ECO:0000256" key="6">
    <source>
        <dbReference type="SAM" id="MobiDB-lite"/>
    </source>
</evidence>
<feature type="compositionally biased region" description="Low complexity" evidence="6">
    <location>
        <begin position="316"/>
        <end position="332"/>
    </location>
</feature>
<dbReference type="InterPro" id="IPR002557">
    <property type="entry name" value="Chitin-bd_dom"/>
</dbReference>
<evidence type="ECO:0000256" key="5">
    <source>
        <dbReference type="ARBA" id="ARBA00023180"/>
    </source>
</evidence>
<dbReference type="AlphaFoldDB" id="A0A915DTY2"/>
<dbReference type="Proteomes" id="UP000887574">
    <property type="component" value="Unplaced"/>
</dbReference>
<name>A0A915DTY2_9BILA</name>
<evidence type="ECO:0000313" key="10">
    <source>
        <dbReference type="WBParaSite" id="jg22792"/>
    </source>
</evidence>
<dbReference type="SUPFAM" id="SSF57625">
    <property type="entry name" value="Invertebrate chitin-binding proteins"/>
    <property type="match status" value="3"/>
</dbReference>
<evidence type="ECO:0000256" key="1">
    <source>
        <dbReference type="ARBA" id="ARBA00022669"/>
    </source>
</evidence>
<keyword evidence="2" id="KW-0732">Signal</keyword>
<keyword evidence="1" id="KW-0147">Chitin-binding</keyword>
<keyword evidence="7" id="KW-0472">Membrane</keyword>
<keyword evidence="3" id="KW-0677">Repeat</keyword>
<dbReference type="SMART" id="SM00494">
    <property type="entry name" value="ChtBD2"/>
    <property type="match status" value="3"/>
</dbReference>
<dbReference type="GO" id="GO:0008061">
    <property type="term" value="F:chitin binding"/>
    <property type="evidence" value="ECO:0007669"/>
    <property type="project" value="UniProtKB-KW"/>
</dbReference>
<keyword evidence="7" id="KW-0812">Transmembrane</keyword>
<evidence type="ECO:0000256" key="4">
    <source>
        <dbReference type="ARBA" id="ARBA00023157"/>
    </source>
</evidence>
<dbReference type="PANTHER" id="PTHR23301:SF0">
    <property type="entry name" value="CHITIN-BINDING TYPE-2 DOMAIN-CONTAINING PROTEIN-RELATED"/>
    <property type="match status" value="1"/>
</dbReference>
<accession>A0A915DTY2</accession>